<evidence type="ECO:0000256" key="1">
    <source>
        <dbReference type="SAM" id="MobiDB-lite"/>
    </source>
</evidence>
<dbReference type="EMBL" id="LR699119">
    <property type="protein sequence ID" value="VVC76437.1"/>
    <property type="molecule type" value="Genomic_DNA"/>
</dbReference>
<evidence type="ECO:0000313" key="4">
    <source>
        <dbReference type="Proteomes" id="UP000324194"/>
    </source>
</evidence>
<evidence type="ECO:0000313" key="3">
    <source>
        <dbReference type="EMBL" id="VVC76437.1"/>
    </source>
</evidence>
<evidence type="ECO:0000256" key="2">
    <source>
        <dbReference type="SAM" id="Phobius"/>
    </source>
</evidence>
<proteinExistence type="predicted"/>
<feature type="transmembrane region" description="Helical" evidence="2">
    <location>
        <begin position="71"/>
        <end position="91"/>
    </location>
</feature>
<organism evidence="3 4">
    <name type="scientific">Aquicella siphonis</name>
    <dbReference type="NCBI Taxonomy" id="254247"/>
    <lineage>
        <taxon>Bacteria</taxon>
        <taxon>Pseudomonadati</taxon>
        <taxon>Pseudomonadota</taxon>
        <taxon>Gammaproteobacteria</taxon>
        <taxon>Legionellales</taxon>
        <taxon>Coxiellaceae</taxon>
        <taxon>Aquicella</taxon>
    </lineage>
</organism>
<keyword evidence="2" id="KW-0812">Transmembrane</keyword>
<dbReference type="RefSeq" id="WP_148339728.1">
    <property type="nucleotide sequence ID" value="NZ_LR699119.1"/>
</dbReference>
<accession>A0A5E4PJ22</accession>
<gene>
    <name evidence="3" type="ORF">AQUSIP_17500</name>
</gene>
<protein>
    <submittedName>
        <fullName evidence="3">Uncharacterized protein</fullName>
    </submittedName>
</protein>
<sequence>MSIINDALKKTQQTRKVDSEKKQQAKIKSAAAPAVPAASEPPKTKPSPQAAQKDEPRQKRAQPVQKTEAVITWRMASFLTVTGLLVIMALANYDKLVTRVNAFLNPAMNVAAATTNTSAPVAVAASPGKIKVAFEGVFMTNNTKTALINKQSLHVGDTVNGMTIVAINEDSVDLQNHDGLVEIKAGATYLL</sequence>
<feature type="compositionally biased region" description="Low complexity" evidence="1">
    <location>
        <begin position="26"/>
        <end position="41"/>
    </location>
</feature>
<feature type="region of interest" description="Disordered" evidence="1">
    <location>
        <begin position="1"/>
        <end position="65"/>
    </location>
</feature>
<dbReference type="Proteomes" id="UP000324194">
    <property type="component" value="Chromosome 1"/>
</dbReference>
<dbReference type="AlphaFoldDB" id="A0A5E4PJ22"/>
<reference evidence="3 4" key="1">
    <citation type="submission" date="2019-08" db="EMBL/GenBank/DDBJ databases">
        <authorList>
            <person name="Guy L."/>
        </authorList>
    </citation>
    <scope>NUCLEOTIDE SEQUENCE [LARGE SCALE GENOMIC DNA]</scope>
    <source>
        <strain evidence="3 4">SGT-108</strain>
    </source>
</reference>
<name>A0A5E4PJ22_9COXI</name>
<dbReference type="KEGG" id="asip:AQUSIP_17500"/>
<keyword evidence="4" id="KW-1185">Reference proteome</keyword>
<keyword evidence="2" id="KW-1133">Transmembrane helix</keyword>
<keyword evidence="2" id="KW-0472">Membrane</keyword>